<dbReference type="InterPro" id="IPR007669">
    <property type="entry name" value="Chst-1-like"/>
</dbReference>
<keyword evidence="2" id="KW-1185">Reference proteome</keyword>
<dbReference type="GO" id="GO:0016020">
    <property type="term" value="C:membrane"/>
    <property type="evidence" value="ECO:0007669"/>
    <property type="project" value="InterPro"/>
</dbReference>
<dbReference type="AlphaFoldDB" id="A0AAV5WVU3"/>
<protein>
    <recommendedName>
        <fullName evidence="3">Peptidase</fullName>
    </recommendedName>
</protein>
<feature type="non-terminal residue" evidence="1">
    <location>
        <position position="1"/>
    </location>
</feature>
<dbReference type="InterPro" id="IPR005331">
    <property type="entry name" value="Sulfotransferase"/>
</dbReference>
<dbReference type="GO" id="GO:0047756">
    <property type="term" value="F:chondroitin 4-sulfotransferase activity"/>
    <property type="evidence" value="ECO:0007669"/>
    <property type="project" value="InterPro"/>
</dbReference>
<gene>
    <name evidence="1" type="ORF">PFISCL1PPCAC_26489</name>
</gene>
<dbReference type="Proteomes" id="UP001432322">
    <property type="component" value="Unassembled WGS sequence"/>
</dbReference>
<accession>A0AAV5WVU3</accession>
<sequence length="143" mass="16719">LYSMGELKAGQRSYYDTHFFPQNWYCGFNRALANYTIIRYGSEGSDQERMADEITDVLSKANVDREHIQYIRNSLLSSRTEHSTAGSADKVKYMRMARYSEYIMSVITRMFYHDYILFGFPFPVIPRPTGPPPRFIQEDTLIS</sequence>
<comment type="caution">
    <text evidence="1">The sequence shown here is derived from an EMBL/GenBank/DDBJ whole genome shotgun (WGS) entry which is preliminary data.</text>
</comment>
<dbReference type="PANTHER" id="PTHR22900">
    <property type="entry name" value="PROTEIN CBG14245-RELATED"/>
    <property type="match status" value="1"/>
</dbReference>
<evidence type="ECO:0000313" key="2">
    <source>
        <dbReference type="Proteomes" id="UP001432322"/>
    </source>
</evidence>
<dbReference type="Pfam" id="PF03567">
    <property type="entry name" value="Sulfotransfer_2"/>
    <property type="match status" value="1"/>
</dbReference>
<proteinExistence type="predicted"/>
<dbReference type="EMBL" id="BTSY01000007">
    <property type="protein sequence ID" value="GMT35192.1"/>
    <property type="molecule type" value="Genomic_DNA"/>
</dbReference>
<name>A0AAV5WVU3_9BILA</name>
<dbReference type="GO" id="GO:1902884">
    <property type="term" value="P:positive regulation of response to oxidative stress"/>
    <property type="evidence" value="ECO:0007669"/>
    <property type="project" value="InterPro"/>
</dbReference>
<evidence type="ECO:0008006" key="3">
    <source>
        <dbReference type="Google" id="ProtNLM"/>
    </source>
</evidence>
<evidence type="ECO:0000313" key="1">
    <source>
        <dbReference type="EMBL" id="GMT35192.1"/>
    </source>
</evidence>
<dbReference type="GO" id="GO:0050650">
    <property type="term" value="P:chondroitin sulfate proteoglycan biosynthetic process"/>
    <property type="evidence" value="ECO:0007669"/>
    <property type="project" value="InterPro"/>
</dbReference>
<organism evidence="1 2">
    <name type="scientific">Pristionchus fissidentatus</name>
    <dbReference type="NCBI Taxonomy" id="1538716"/>
    <lineage>
        <taxon>Eukaryota</taxon>
        <taxon>Metazoa</taxon>
        <taxon>Ecdysozoa</taxon>
        <taxon>Nematoda</taxon>
        <taxon>Chromadorea</taxon>
        <taxon>Rhabditida</taxon>
        <taxon>Rhabditina</taxon>
        <taxon>Diplogasteromorpha</taxon>
        <taxon>Diplogasteroidea</taxon>
        <taxon>Neodiplogasteridae</taxon>
        <taxon>Pristionchus</taxon>
    </lineage>
</organism>
<reference evidence="1" key="1">
    <citation type="submission" date="2023-10" db="EMBL/GenBank/DDBJ databases">
        <title>Genome assembly of Pristionchus species.</title>
        <authorList>
            <person name="Yoshida K."/>
            <person name="Sommer R.J."/>
        </authorList>
    </citation>
    <scope>NUCLEOTIDE SEQUENCE</scope>
    <source>
        <strain evidence="1">RS5133</strain>
    </source>
</reference>
<dbReference type="PANTHER" id="PTHR22900:SF13">
    <property type="entry name" value="CARBOHYDRATE SULFOTRANSFERASE-RELATED"/>
    <property type="match status" value="1"/>
</dbReference>